<dbReference type="PANTHER" id="PTHR33121:SF71">
    <property type="entry name" value="OXYGEN SENSOR PROTEIN DOSP"/>
    <property type="match status" value="1"/>
</dbReference>
<dbReference type="Gene3D" id="3.30.70.270">
    <property type="match status" value="1"/>
</dbReference>
<keyword evidence="7" id="KW-1185">Reference proteome</keyword>
<dbReference type="InterPro" id="IPR050706">
    <property type="entry name" value="Cyclic-di-GMP_PDE-like"/>
</dbReference>
<evidence type="ECO:0000259" key="4">
    <source>
        <dbReference type="PROSITE" id="PS50883"/>
    </source>
</evidence>
<dbReference type="PANTHER" id="PTHR33121">
    <property type="entry name" value="CYCLIC DI-GMP PHOSPHODIESTERASE PDEF"/>
    <property type="match status" value="1"/>
</dbReference>
<feature type="domain" description="GGDEF" evidence="5">
    <location>
        <begin position="282"/>
        <end position="415"/>
    </location>
</feature>
<keyword evidence="3" id="KW-1133">Transmembrane helix</keyword>
<organism evidence="6 7">
    <name type="scientific">Ketobacter alkanivorans</name>
    <dbReference type="NCBI Taxonomy" id="1917421"/>
    <lineage>
        <taxon>Bacteria</taxon>
        <taxon>Pseudomonadati</taxon>
        <taxon>Pseudomonadota</taxon>
        <taxon>Gammaproteobacteria</taxon>
        <taxon>Pseudomonadales</taxon>
        <taxon>Ketobacteraceae</taxon>
        <taxon>Ketobacter</taxon>
    </lineage>
</organism>
<keyword evidence="3" id="KW-0472">Membrane</keyword>
<dbReference type="InterPro" id="IPR035919">
    <property type="entry name" value="EAL_sf"/>
</dbReference>
<dbReference type="PROSITE" id="PS50887">
    <property type="entry name" value="GGDEF"/>
    <property type="match status" value="1"/>
</dbReference>
<dbReference type="AlphaFoldDB" id="A0A2K9LHD4"/>
<reference evidence="7" key="1">
    <citation type="submission" date="2017-08" db="EMBL/GenBank/DDBJ databases">
        <title>Direct submision.</title>
        <authorList>
            <person name="Kim S.-J."/>
            <person name="Rhee S.-K."/>
        </authorList>
    </citation>
    <scope>NUCLEOTIDE SEQUENCE [LARGE SCALE GENOMIC DNA]</scope>
    <source>
        <strain evidence="7">GI5</strain>
    </source>
</reference>
<dbReference type="EMBL" id="CP022684">
    <property type="protein sequence ID" value="AUM11759.1"/>
    <property type="molecule type" value="Genomic_DNA"/>
</dbReference>
<feature type="domain" description="EAL" evidence="4">
    <location>
        <begin position="424"/>
        <end position="678"/>
    </location>
</feature>
<dbReference type="Proteomes" id="UP000235116">
    <property type="component" value="Chromosome"/>
</dbReference>
<dbReference type="GO" id="GO:0071111">
    <property type="term" value="F:cyclic-guanylate-specific phosphodiesterase activity"/>
    <property type="evidence" value="ECO:0007669"/>
    <property type="project" value="UniProtKB-EC"/>
</dbReference>
<dbReference type="EC" id="3.1.4.52" evidence="1"/>
<gene>
    <name evidence="6" type="ORF">Kalk_04700</name>
</gene>
<proteinExistence type="predicted"/>
<dbReference type="KEGG" id="kak:Kalk_04700"/>
<evidence type="ECO:0000313" key="7">
    <source>
        <dbReference type="Proteomes" id="UP000235116"/>
    </source>
</evidence>
<dbReference type="InterPro" id="IPR043128">
    <property type="entry name" value="Rev_trsase/Diguanyl_cyclase"/>
</dbReference>
<evidence type="ECO:0000256" key="1">
    <source>
        <dbReference type="ARBA" id="ARBA00012282"/>
    </source>
</evidence>
<dbReference type="CDD" id="cd01949">
    <property type="entry name" value="GGDEF"/>
    <property type="match status" value="1"/>
</dbReference>
<dbReference type="Gene3D" id="3.20.20.450">
    <property type="entry name" value="EAL domain"/>
    <property type="match status" value="1"/>
</dbReference>
<dbReference type="CDD" id="cd01948">
    <property type="entry name" value="EAL"/>
    <property type="match status" value="1"/>
</dbReference>
<evidence type="ECO:0000259" key="5">
    <source>
        <dbReference type="PROSITE" id="PS50887"/>
    </source>
</evidence>
<dbReference type="Pfam" id="PF00990">
    <property type="entry name" value="GGDEF"/>
    <property type="match status" value="1"/>
</dbReference>
<evidence type="ECO:0000256" key="2">
    <source>
        <dbReference type="ARBA" id="ARBA00022636"/>
    </source>
</evidence>
<dbReference type="NCBIfam" id="TIGR00254">
    <property type="entry name" value="GGDEF"/>
    <property type="match status" value="1"/>
</dbReference>
<keyword evidence="2" id="KW-0973">c-di-GMP</keyword>
<dbReference type="SMART" id="SM00052">
    <property type="entry name" value="EAL"/>
    <property type="match status" value="1"/>
</dbReference>
<protein>
    <recommendedName>
        <fullName evidence="1">cyclic-guanylate-specific phosphodiesterase</fullName>
        <ecNumber evidence="1">3.1.4.52</ecNumber>
    </recommendedName>
</protein>
<evidence type="ECO:0000313" key="6">
    <source>
        <dbReference type="EMBL" id="AUM11759.1"/>
    </source>
</evidence>
<name>A0A2K9LHD4_9GAMM</name>
<dbReference type="OrthoDB" id="9804951at2"/>
<sequence>MQGKLNSRLSNKLFFAVMGTALLMGLLLSIVQIMLDARQARKGLEQEAQQVLAMMKEPATQAAFNEDSELAKQVVQGLFRNNAVFYAAVSIPEKPPLASEFRNKHSIPYRSLVSSIFGQELSYTLELRGITSDSESRMYGNLEVSLDPSGAADAFIERSKTVIVTGLAQAIVFGSVLYLIFQGLIARPMTSLLSSLEEIDPMRPAQNQLDAPRGHEDDELGAWVQKINDLFKAIEKYNSKRRVAEAHVERLSNYDMLTELPNRNMLLRRIEQSVQDANNQDDMFAVLYCALDDFKSVNLLHSYHAGDKLLLTLADRFRADLDPSHTIARVGGDVFAMVLPNLSNHYQAADVAQKVLDSVRRPFRLDNHSISLSATIGITIYPHDAATADQLLKNAENVMQLAKSQGGNSYQFYVANVDQRIRETKVLERQLATAVEDNQLQLVFQPQVNLVTGEIRGAEALVRWHHPERGMVSPVEFIPLAERTGAIVAIGEWVLKNSCHALRRWLEAGFHNMTISVNVSAIQLHQSDLVGMVKRLVTETGIPPHHLMLEITETAVMENVDLAIRLLKQMKEIGVQLAIDDFGTGYSSLSYLKKMPMDEVKIDRAFVQDMLEDPDNGTIVDAIIQLGHSLGLSVIAEGTETLDQIKYLQECECDVAQGYYYSQPIREDSFLTFLSNQRTQIKNATQRAAKATQPLLNKSS</sequence>
<dbReference type="Pfam" id="PF00563">
    <property type="entry name" value="EAL"/>
    <property type="match status" value="1"/>
</dbReference>
<dbReference type="SMART" id="SM00267">
    <property type="entry name" value="GGDEF"/>
    <property type="match status" value="1"/>
</dbReference>
<dbReference type="SUPFAM" id="SSF141868">
    <property type="entry name" value="EAL domain-like"/>
    <property type="match status" value="1"/>
</dbReference>
<accession>A0A2K9LHD4</accession>
<dbReference type="RefSeq" id="WP_101893098.1">
    <property type="nucleotide sequence ID" value="NZ_CP022684.1"/>
</dbReference>
<feature type="transmembrane region" description="Helical" evidence="3">
    <location>
        <begin position="13"/>
        <end position="35"/>
    </location>
</feature>
<dbReference type="InterPro" id="IPR000160">
    <property type="entry name" value="GGDEF_dom"/>
</dbReference>
<dbReference type="PROSITE" id="PS50883">
    <property type="entry name" value="EAL"/>
    <property type="match status" value="1"/>
</dbReference>
<evidence type="ECO:0000256" key="3">
    <source>
        <dbReference type="SAM" id="Phobius"/>
    </source>
</evidence>
<keyword evidence="3" id="KW-0812">Transmembrane</keyword>
<dbReference type="InterPro" id="IPR029787">
    <property type="entry name" value="Nucleotide_cyclase"/>
</dbReference>
<dbReference type="SUPFAM" id="SSF55073">
    <property type="entry name" value="Nucleotide cyclase"/>
    <property type="match status" value="1"/>
</dbReference>
<dbReference type="InterPro" id="IPR001633">
    <property type="entry name" value="EAL_dom"/>
</dbReference>
<dbReference type="FunFam" id="3.20.20.450:FF:000001">
    <property type="entry name" value="Cyclic di-GMP phosphodiesterase yahA"/>
    <property type="match status" value="1"/>
</dbReference>